<reference evidence="1 2" key="1">
    <citation type="submission" date="2018-03" db="EMBL/GenBank/DDBJ databases">
        <title>Genomic Encyclopedia of Archaeal and Bacterial Type Strains, Phase II (KMG-II): from individual species to whole genera.</title>
        <authorList>
            <person name="Goeker M."/>
        </authorList>
    </citation>
    <scope>NUCLEOTIDE SEQUENCE [LARGE SCALE GENOMIC DNA]</scope>
    <source>
        <strain evidence="1 2">DSM 18107</strain>
    </source>
</reference>
<gene>
    <name evidence="1" type="ORF">CLV42_12257</name>
</gene>
<dbReference type="Proteomes" id="UP000240978">
    <property type="component" value="Unassembled WGS sequence"/>
</dbReference>
<accession>A0A2P8FL42</accession>
<dbReference type="EMBL" id="PYGK01000022">
    <property type="protein sequence ID" value="PSL22431.1"/>
    <property type="molecule type" value="Genomic_DNA"/>
</dbReference>
<evidence type="ECO:0008006" key="3">
    <source>
        <dbReference type="Google" id="ProtNLM"/>
    </source>
</evidence>
<dbReference type="SUPFAM" id="SSF51445">
    <property type="entry name" value="(Trans)glycosidases"/>
    <property type="match status" value="1"/>
</dbReference>
<sequence length="382" mass="45294">MPYHKALLLLLLPLYFSCNTRTSKAEHSFYYWKSSYDWGTDWDHDKPQWPDSMKKVLGVQHFYLHYFDVDWSENLSMPVPEAEFNIYSDIDKLLKDCNYTPVVFITNRTFEHMPDSSCEWLAKRVAAKINAFSDKIEAYIIYSKTLHIYSRLPSPTYLQRDSIQKVITAARKGFITEIQIDCDWTANTRDKYFHFLKALRLHYPDKVLSATIRLYPYKYPKKMGVPPVDRGMLMCYNLGNIKDANTNNSVFDLKTLQQYFNGPSYPLQLDIAFPVFGWYAWFRGNEFKGIVHDEPSLMDDTITFTRLDTHRYRVMTDTVQGNYYYRSGDILRREYPDSNMLSKAIELVKEKVPNYHRIAFYHWNQSSIETYEKVIQKTFATR</sequence>
<evidence type="ECO:0000313" key="1">
    <source>
        <dbReference type="EMBL" id="PSL22431.1"/>
    </source>
</evidence>
<dbReference type="InterPro" id="IPR017853">
    <property type="entry name" value="GH"/>
</dbReference>
<name>A0A2P8FL42_9BACT</name>
<proteinExistence type="predicted"/>
<evidence type="ECO:0000313" key="2">
    <source>
        <dbReference type="Proteomes" id="UP000240978"/>
    </source>
</evidence>
<keyword evidence="2" id="KW-1185">Reference proteome</keyword>
<protein>
    <recommendedName>
        <fullName evidence="3">Glycosyl hydrolase family 18 (Putative chitinase)</fullName>
    </recommendedName>
</protein>
<dbReference type="OrthoDB" id="634553at2"/>
<organism evidence="1 2">
    <name type="scientific">Chitinophaga ginsengisoli</name>
    <dbReference type="NCBI Taxonomy" id="363837"/>
    <lineage>
        <taxon>Bacteria</taxon>
        <taxon>Pseudomonadati</taxon>
        <taxon>Bacteroidota</taxon>
        <taxon>Chitinophagia</taxon>
        <taxon>Chitinophagales</taxon>
        <taxon>Chitinophagaceae</taxon>
        <taxon>Chitinophaga</taxon>
    </lineage>
</organism>
<dbReference type="RefSeq" id="WP_106605961.1">
    <property type="nucleotide sequence ID" value="NZ_PYGK01000022.1"/>
</dbReference>
<dbReference type="AlphaFoldDB" id="A0A2P8FL42"/>
<comment type="caution">
    <text evidence="1">The sequence shown here is derived from an EMBL/GenBank/DDBJ whole genome shotgun (WGS) entry which is preliminary data.</text>
</comment>